<dbReference type="InterPro" id="IPR000757">
    <property type="entry name" value="Beta-glucanase-like"/>
</dbReference>
<dbReference type="Gene3D" id="2.60.120.200">
    <property type="match status" value="1"/>
</dbReference>
<dbReference type="InterPro" id="IPR023296">
    <property type="entry name" value="Glyco_hydro_beta-prop_sf"/>
</dbReference>
<feature type="domain" description="GH16" evidence="6">
    <location>
        <begin position="20"/>
        <end position="277"/>
    </location>
</feature>
<dbReference type="RefSeq" id="WP_136901347.1">
    <property type="nucleotide sequence ID" value="NZ_SUME01000004.1"/>
</dbReference>
<dbReference type="PANTHER" id="PTHR22925:SF3">
    <property type="entry name" value="GLYCOSYL HYDROLASE FAMILY PROTEIN 43"/>
    <property type="match status" value="1"/>
</dbReference>
<dbReference type="SUPFAM" id="SSF75005">
    <property type="entry name" value="Arabinanase/levansucrase/invertase"/>
    <property type="match status" value="1"/>
</dbReference>
<dbReference type="CDD" id="cd08023">
    <property type="entry name" value="GH16_laminarinase_like"/>
    <property type="match status" value="1"/>
</dbReference>
<dbReference type="GO" id="GO:0005975">
    <property type="term" value="P:carbohydrate metabolic process"/>
    <property type="evidence" value="ECO:0007669"/>
    <property type="project" value="InterPro"/>
</dbReference>
<dbReference type="PANTHER" id="PTHR22925">
    <property type="entry name" value="GLYCOSYL HYDROLASE 43 FAMILY MEMBER"/>
    <property type="match status" value="1"/>
</dbReference>
<evidence type="ECO:0000313" key="8">
    <source>
        <dbReference type="Proteomes" id="UP000306808"/>
    </source>
</evidence>
<feature type="chain" id="PRO_5020348525" evidence="5">
    <location>
        <begin position="19"/>
        <end position="630"/>
    </location>
</feature>
<proteinExistence type="inferred from homology"/>
<reference evidence="7 8" key="1">
    <citation type="submission" date="2019-04" db="EMBL/GenBank/DDBJ databases">
        <title>Sphingobacterium olei sp. nov., isolated from oil-contaminated soil.</title>
        <authorList>
            <person name="Liu B."/>
        </authorList>
    </citation>
    <scope>NUCLEOTIDE SEQUENCE [LARGE SCALE GENOMIC DNA]</scope>
    <source>
        <strain evidence="7 8">HAL-9</strain>
    </source>
</reference>
<dbReference type="EMBL" id="SUME01000004">
    <property type="protein sequence ID" value="TJZ60500.1"/>
    <property type="molecule type" value="Genomic_DNA"/>
</dbReference>
<evidence type="ECO:0000313" key="7">
    <source>
        <dbReference type="EMBL" id="TJZ60500.1"/>
    </source>
</evidence>
<evidence type="ECO:0000256" key="1">
    <source>
        <dbReference type="ARBA" id="ARBA00006865"/>
    </source>
</evidence>
<evidence type="ECO:0000259" key="6">
    <source>
        <dbReference type="PROSITE" id="PS51762"/>
    </source>
</evidence>
<dbReference type="OrthoDB" id="9809583at2"/>
<sequence>MNRLLLFFCLLLVQYADAQDDMDIYTLVWSDEFNNEGKVDPQNWSFEDGFKRNNEDQWYQRENAYCKDGLLVIEARKETKPSPTFKKGSNHWAESRPHIQYTSSSINTQGKHSWKYGRFEMRARIPIGSGLWPAFWTLGVDKEWPSNGEIDIMEYYKGNILANIATGTAKQWNAEWHSTTKSVKELGGQAWAAQFHVWRMDWDENEIALYVDDQLLNRVPLQRLVNKDGSGFNPFQQPHYILLNFALGGINGGKIDDSLLPAKYEIDYVRVYQKNTAAQPRSSQFTPGDRWLDKNGAHINAHGGGILHHDGTYYWYGEKRGGRESQGVNVYSSKDLYNWEFQGLALSPASDPNSPISWGCIIERPKVIFNEKTKKFVMFFHLELKGQGYAAAQVGIAVSNSPTGNFTFLESSRVNAGVWPLNMTKGQRESNVNPRDHGTWWTPEWRKAVEEGLFVRRDFLGGQMCRDMTLFVDDDGTAYHIYSSEENLTLHIAELTHDYLGYTGKYTRIAPGGHNEAPTLLKKDGKYYMVTSGCTGWDPNAARLLIADDMLGDWTLLPNPCVGKDAHLTFRGQGTHLLPVQGKKDAFIFMADRWKPRNLIDSRYLWLPVTFSGNQLSLHWKEEWDLSVFD</sequence>
<evidence type="ECO:0000256" key="3">
    <source>
        <dbReference type="ARBA" id="ARBA00022801"/>
    </source>
</evidence>
<name>A0A4U0P0F5_9SPHI</name>
<evidence type="ECO:0000256" key="4">
    <source>
        <dbReference type="ARBA" id="ARBA00023295"/>
    </source>
</evidence>
<dbReference type="Pfam" id="PF00722">
    <property type="entry name" value="Glyco_hydro_16"/>
    <property type="match status" value="1"/>
</dbReference>
<feature type="signal peptide" evidence="5">
    <location>
        <begin position="1"/>
        <end position="18"/>
    </location>
</feature>
<dbReference type="GO" id="GO:0004553">
    <property type="term" value="F:hydrolase activity, hydrolyzing O-glycosyl compounds"/>
    <property type="evidence" value="ECO:0007669"/>
    <property type="project" value="InterPro"/>
</dbReference>
<dbReference type="SUPFAM" id="SSF49899">
    <property type="entry name" value="Concanavalin A-like lectins/glucanases"/>
    <property type="match status" value="1"/>
</dbReference>
<organism evidence="7 8">
    <name type="scientific">Sphingobacterium olei</name>
    <dbReference type="NCBI Taxonomy" id="2571155"/>
    <lineage>
        <taxon>Bacteria</taxon>
        <taxon>Pseudomonadati</taxon>
        <taxon>Bacteroidota</taxon>
        <taxon>Sphingobacteriia</taxon>
        <taxon>Sphingobacteriales</taxon>
        <taxon>Sphingobacteriaceae</taxon>
        <taxon>Sphingobacterium</taxon>
    </lineage>
</organism>
<dbReference type="Pfam" id="PF04616">
    <property type="entry name" value="Glyco_hydro_43"/>
    <property type="match status" value="1"/>
</dbReference>
<dbReference type="Proteomes" id="UP000306808">
    <property type="component" value="Unassembled WGS sequence"/>
</dbReference>
<keyword evidence="5" id="KW-0732">Signal</keyword>
<dbReference type="PROSITE" id="PS51762">
    <property type="entry name" value="GH16_2"/>
    <property type="match status" value="1"/>
</dbReference>
<keyword evidence="3 7" id="KW-0378">Hydrolase</keyword>
<dbReference type="CDD" id="cd18825">
    <property type="entry name" value="GH43_CtGH43-like"/>
    <property type="match status" value="1"/>
</dbReference>
<keyword evidence="8" id="KW-1185">Reference proteome</keyword>
<dbReference type="InterPro" id="IPR006710">
    <property type="entry name" value="Glyco_hydro_43"/>
</dbReference>
<comment type="caution">
    <text evidence="7">The sequence shown here is derived from an EMBL/GenBank/DDBJ whole genome shotgun (WGS) entry which is preliminary data.</text>
</comment>
<protein>
    <submittedName>
        <fullName evidence="7">Glycosyl hydrolase family protein</fullName>
    </submittedName>
</protein>
<dbReference type="Gene3D" id="2.115.10.20">
    <property type="entry name" value="Glycosyl hydrolase domain, family 43"/>
    <property type="match status" value="1"/>
</dbReference>
<accession>A0A4U0P0F5</accession>
<comment type="similarity">
    <text evidence="2">Belongs to the glycosyl hydrolase 43 family.</text>
</comment>
<keyword evidence="4" id="KW-0326">Glycosidase</keyword>
<dbReference type="AlphaFoldDB" id="A0A4U0P0F5"/>
<gene>
    <name evidence="7" type="ORF">FAZ15_10900</name>
</gene>
<dbReference type="InterPro" id="IPR013320">
    <property type="entry name" value="ConA-like_dom_sf"/>
</dbReference>
<comment type="similarity">
    <text evidence="1">Belongs to the glycosyl hydrolase 16 family.</text>
</comment>
<evidence type="ECO:0000256" key="2">
    <source>
        <dbReference type="ARBA" id="ARBA00009865"/>
    </source>
</evidence>
<evidence type="ECO:0000256" key="5">
    <source>
        <dbReference type="SAM" id="SignalP"/>
    </source>
</evidence>